<sequence length="54" mass="6463">MKEMDQSSYHQQGKKAWEAPRLDVLDIRNTEHGGLDWQFIWDGDFWKREVLSPS</sequence>
<accession>A0A6C0FXJ7</accession>
<keyword evidence="2" id="KW-1185">Reference proteome</keyword>
<gene>
    <name evidence="1" type="ORF">GXP70_18865</name>
</gene>
<dbReference type="Proteomes" id="UP000476064">
    <property type="component" value="Chromosome"/>
</dbReference>
<evidence type="ECO:0008006" key="3">
    <source>
        <dbReference type="Google" id="ProtNLM"/>
    </source>
</evidence>
<organism evidence="1 2">
    <name type="scientific">Paenibacillus lycopersici</name>
    <dbReference type="NCBI Taxonomy" id="2704462"/>
    <lineage>
        <taxon>Bacteria</taxon>
        <taxon>Bacillati</taxon>
        <taxon>Bacillota</taxon>
        <taxon>Bacilli</taxon>
        <taxon>Bacillales</taxon>
        <taxon>Paenibacillaceae</taxon>
        <taxon>Paenibacillus</taxon>
    </lineage>
</organism>
<evidence type="ECO:0000313" key="1">
    <source>
        <dbReference type="EMBL" id="QHT61836.1"/>
    </source>
</evidence>
<protein>
    <recommendedName>
        <fullName evidence="3">Paeninodin family lasso peptide</fullName>
    </recommendedName>
</protein>
<name>A0A6C0FXJ7_9BACL</name>
<dbReference type="AlphaFoldDB" id="A0A6C0FXJ7"/>
<dbReference type="EMBL" id="CP048209">
    <property type="protein sequence ID" value="QHT61836.1"/>
    <property type="molecule type" value="Genomic_DNA"/>
</dbReference>
<reference evidence="1 2" key="1">
    <citation type="submission" date="2020-01" db="EMBL/GenBank/DDBJ databases">
        <title>Paenibacillus sp. nov., isolated from tomato rhizosphere.</title>
        <authorList>
            <person name="Weon H.-Y."/>
            <person name="Lee S.A."/>
        </authorList>
    </citation>
    <scope>NUCLEOTIDE SEQUENCE [LARGE SCALE GENOMIC DNA]</scope>
    <source>
        <strain evidence="1 2">12200R-189</strain>
    </source>
</reference>
<proteinExistence type="predicted"/>
<dbReference type="RefSeq" id="WP_162358273.1">
    <property type="nucleotide sequence ID" value="NZ_CP048209.1"/>
</dbReference>
<dbReference type="KEGG" id="plyc:GXP70_18865"/>
<evidence type="ECO:0000313" key="2">
    <source>
        <dbReference type="Proteomes" id="UP000476064"/>
    </source>
</evidence>